<dbReference type="PROSITE" id="PS50885">
    <property type="entry name" value="HAMP"/>
    <property type="match status" value="3"/>
</dbReference>
<dbReference type="InParanoid" id="W0DP38"/>
<dbReference type="CDD" id="cd11386">
    <property type="entry name" value="MCP_signal"/>
    <property type="match status" value="1"/>
</dbReference>
<keyword evidence="6" id="KW-1133">Transmembrane helix</keyword>
<dbReference type="Pfam" id="PF00672">
    <property type="entry name" value="HAMP"/>
    <property type="match status" value="1"/>
</dbReference>
<keyword evidence="6" id="KW-0472">Membrane</keyword>
<dbReference type="Proteomes" id="UP000005380">
    <property type="component" value="Chromosome"/>
</dbReference>
<evidence type="ECO:0000256" key="2">
    <source>
        <dbReference type="ARBA" id="ARBA00022481"/>
    </source>
</evidence>
<evidence type="ECO:0000259" key="7">
    <source>
        <dbReference type="PROSITE" id="PS50111"/>
    </source>
</evidence>
<keyword evidence="10" id="KW-1185">Reference proteome</keyword>
<feature type="transmembrane region" description="Helical" evidence="6">
    <location>
        <begin position="12"/>
        <end position="32"/>
    </location>
</feature>
<dbReference type="Gene3D" id="1.20.120.1530">
    <property type="match status" value="1"/>
</dbReference>
<name>W0DP38_9GAMM</name>
<feature type="domain" description="HAMP" evidence="8">
    <location>
        <begin position="508"/>
        <end position="560"/>
    </location>
</feature>
<dbReference type="HOGENOM" id="CLU_016611_0_0_6"/>
<evidence type="ECO:0000259" key="8">
    <source>
        <dbReference type="PROSITE" id="PS50885"/>
    </source>
</evidence>
<dbReference type="AlphaFoldDB" id="W0DP38"/>
<sequence>MKIKSLKHKIIFASLLVTTLVVAVVTSVMYLTQIKPLPQQVKQQLTNDMQVFMDSQIELKVQSGIIGATMLSQQPILIDALANNRQLPLRQVLANQQQHYASVTNFRGIFSEIYDANGQSLLRSWALDQQPAATPPNALITEVINTKTAQGALGFTDRGVTITAVTPVLNSQQQLMGLVSMLQGVGSISRDFDRIVGGNWIMLVDSEYVRARHGHTQAIDRLININPRYVVANNNWFTPETIQLTQSLFQATHGDKTNVYLNQGYLIVDLPAYDEAGQVMGRQLFIQDEQVFTHILSAAYQQVTVTIIGVILGILILAGILFGLILRLVIRPLEDLTTTMHKIDETGDFSIRVAVKSDDEVGQTAQAINHHLVKVSDAITQANTAIAAIAKGDLTTRIEGHYVGNLLELKTGVNASANNMQNIIEEIARALEQLNQGQFNFRTKVQAQGAFATILADTENAMSQLNLTMTDIGDVVKKMAAGQFNLSINRELQGQLKELKDDINLSLASLNEVIKDISRVMQAQSQGDLTQSVTQECQGDLATLKEAINQSLAQMTEVINEVLVSSKAVASAAEEVSHGSISLSDSVQQQAASVEQTSAAMTEIDATIKNNAEHSKTADHLQHQLETQSLQASNVMKQTIDSMAMIQQSSNQIHDIVSLIESIAFQTNLLALNAAVEAARAGEHGRGFAVVASEVRALAQKSAEAAKEITGLVTNSVNRINQGTEHATESAEIISKMHETINHVTDMLSDIANASMEQAQGVSEINQAIGLIDNVTQQNAALVEETAAAAESMKDQAQQLSQSVSFFKTHRIGTKRLN</sequence>
<evidence type="ECO:0000256" key="1">
    <source>
        <dbReference type="ARBA" id="ARBA00004370"/>
    </source>
</evidence>
<dbReference type="PANTHER" id="PTHR43531">
    <property type="entry name" value="PROTEIN ICFG"/>
    <property type="match status" value="1"/>
</dbReference>
<dbReference type="CDD" id="cd06225">
    <property type="entry name" value="HAMP"/>
    <property type="match status" value="1"/>
</dbReference>
<dbReference type="FunFam" id="1.10.287.950:FF:000001">
    <property type="entry name" value="Methyl-accepting chemotaxis sensory transducer"/>
    <property type="match status" value="1"/>
</dbReference>
<feature type="domain" description="HAMP" evidence="8">
    <location>
        <begin position="327"/>
        <end position="380"/>
    </location>
</feature>
<keyword evidence="6" id="KW-0812">Transmembrane</keyword>
<dbReference type="GO" id="GO:0007165">
    <property type="term" value="P:signal transduction"/>
    <property type="evidence" value="ECO:0007669"/>
    <property type="project" value="UniProtKB-KW"/>
</dbReference>
<dbReference type="OrthoDB" id="6433966at2"/>
<reference evidence="9 10" key="1">
    <citation type="submission" date="2013-12" db="EMBL/GenBank/DDBJ databases">
        <authorList>
            <consortium name="DOE Joint Genome Institute"/>
            <person name="Kappler U."/>
            <person name="Huntemann M."/>
            <person name="Han J."/>
            <person name="Chen A."/>
            <person name="Kyrpides N."/>
            <person name="Mavromatis K."/>
            <person name="Markowitz V."/>
            <person name="Palaniappan K."/>
            <person name="Ivanova N."/>
            <person name="Schaumberg A."/>
            <person name="Pati A."/>
            <person name="Liolios K."/>
            <person name="Nordberg H.P."/>
            <person name="Cantor M.N."/>
            <person name="Hua S.X."/>
            <person name="Woyke T."/>
        </authorList>
    </citation>
    <scope>NUCLEOTIDE SEQUENCE [LARGE SCALE GENOMIC DNA]</scope>
    <source>
        <strain evidence="10">AL2</strain>
    </source>
</reference>
<dbReference type="PROSITE" id="PS50111">
    <property type="entry name" value="CHEMOTAXIS_TRANSDUC_2"/>
    <property type="match status" value="1"/>
</dbReference>
<dbReference type="RefSeq" id="WP_006459721.1">
    <property type="nucleotide sequence ID" value="NZ_CP007030.1"/>
</dbReference>
<evidence type="ECO:0000256" key="6">
    <source>
        <dbReference type="SAM" id="Phobius"/>
    </source>
</evidence>
<evidence type="ECO:0000313" key="10">
    <source>
        <dbReference type="Proteomes" id="UP000005380"/>
    </source>
</evidence>
<dbReference type="SMART" id="SM00304">
    <property type="entry name" value="HAMP"/>
    <property type="match status" value="3"/>
</dbReference>
<feature type="transmembrane region" description="Helical" evidence="6">
    <location>
        <begin position="307"/>
        <end position="330"/>
    </location>
</feature>
<protein>
    <submittedName>
        <fullName evidence="9">Chemotaxis protein</fullName>
    </submittedName>
</protein>
<dbReference type="SUPFAM" id="SSF58104">
    <property type="entry name" value="Methyl-accepting chemotaxis protein (MCP) signaling domain"/>
    <property type="match status" value="2"/>
</dbReference>
<feature type="domain" description="Methyl-accepting transducer" evidence="7">
    <location>
        <begin position="565"/>
        <end position="794"/>
    </location>
</feature>
<dbReference type="STRING" id="717772.THIAE_00190"/>
<evidence type="ECO:0000256" key="4">
    <source>
        <dbReference type="ARBA" id="ARBA00029447"/>
    </source>
</evidence>
<dbReference type="InterPro" id="IPR051310">
    <property type="entry name" value="MCP_chemotaxis"/>
</dbReference>
<dbReference type="GO" id="GO:0006935">
    <property type="term" value="P:chemotaxis"/>
    <property type="evidence" value="ECO:0007669"/>
    <property type="project" value="UniProtKB-KW"/>
</dbReference>
<dbReference type="InterPro" id="IPR003660">
    <property type="entry name" value="HAMP_dom"/>
</dbReference>
<dbReference type="PANTHER" id="PTHR43531:SF14">
    <property type="entry name" value="METHYL-ACCEPTING CHEMOTAXIS PROTEIN I-RELATED"/>
    <property type="match status" value="1"/>
</dbReference>
<dbReference type="Pfam" id="PF00015">
    <property type="entry name" value="MCPsignal"/>
    <property type="match status" value="1"/>
</dbReference>
<dbReference type="Gene3D" id="1.10.287.950">
    <property type="entry name" value="Methyl-accepting chemotaxis protein"/>
    <property type="match status" value="1"/>
</dbReference>
<dbReference type="SMART" id="SM00283">
    <property type="entry name" value="MA"/>
    <property type="match status" value="1"/>
</dbReference>
<dbReference type="KEGG" id="tao:THIAE_00190"/>
<dbReference type="GO" id="GO:0004888">
    <property type="term" value="F:transmembrane signaling receptor activity"/>
    <property type="evidence" value="ECO:0007669"/>
    <property type="project" value="TreeGrafter"/>
</dbReference>
<gene>
    <name evidence="9" type="ORF">THIAE_00190</name>
</gene>
<feature type="domain" description="HAMP" evidence="8">
    <location>
        <begin position="381"/>
        <end position="425"/>
    </location>
</feature>
<dbReference type="eggNOG" id="COG0840">
    <property type="taxonomic scope" value="Bacteria"/>
</dbReference>
<dbReference type="InterPro" id="IPR004089">
    <property type="entry name" value="MCPsignal_dom"/>
</dbReference>
<keyword evidence="3 5" id="KW-0807">Transducer</keyword>
<dbReference type="EMBL" id="CP007030">
    <property type="protein sequence ID" value="AHF00370.1"/>
    <property type="molecule type" value="Genomic_DNA"/>
</dbReference>
<comment type="similarity">
    <text evidence="4">Belongs to the methyl-accepting chemotaxis (MCP) protein family.</text>
</comment>
<dbReference type="GO" id="GO:0005886">
    <property type="term" value="C:plasma membrane"/>
    <property type="evidence" value="ECO:0007669"/>
    <property type="project" value="TreeGrafter"/>
</dbReference>
<keyword evidence="2" id="KW-0488">Methylation</keyword>
<organism evidence="9 10">
    <name type="scientific">Thiomicrospira aerophila AL3</name>
    <dbReference type="NCBI Taxonomy" id="717772"/>
    <lineage>
        <taxon>Bacteria</taxon>
        <taxon>Pseudomonadati</taxon>
        <taxon>Pseudomonadota</taxon>
        <taxon>Gammaproteobacteria</taxon>
        <taxon>Thiotrichales</taxon>
        <taxon>Piscirickettsiaceae</taxon>
        <taxon>Thiomicrospira</taxon>
    </lineage>
</organism>
<comment type="subcellular location">
    <subcellularLocation>
        <location evidence="1">Membrane</location>
    </subcellularLocation>
</comment>
<evidence type="ECO:0000256" key="5">
    <source>
        <dbReference type="PROSITE-ProRule" id="PRU00284"/>
    </source>
</evidence>
<evidence type="ECO:0000313" key="9">
    <source>
        <dbReference type="EMBL" id="AHF00370.1"/>
    </source>
</evidence>
<proteinExistence type="inferred from homology"/>
<dbReference type="Gene3D" id="6.10.340.10">
    <property type="match status" value="1"/>
</dbReference>
<evidence type="ECO:0000256" key="3">
    <source>
        <dbReference type="ARBA" id="ARBA00023224"/>
    </source>
</evidence>
<accession>W0DP38</accession>